<keyword evidence="3" id="KW-1185">Reference proteome</keyword>
<protein>
    <submittedName>
        <fullName evidence="2">Uncharacterized protein</fullName>
    </submittedName>
</protein>
<feature type="transmembrane region" description="Helical" evidence="1">
    <location>
        <begin position="57"/>
        <end position="75"/>
    </location>
</feature>
<evidence type="ECO:0000256" key="1">
    <source>
        <dbReference type="SAM" id="Phobius"/>
    </source>
</evidence>
<name>A0A7X6R1I5_9NOCA</name>
<feature type="transmembrane region" description="Helical" evidence="1">
    <location>
        <begin position="26"/>
        <end position="45"/>
    </location>
</feature>
<keyword evidence="1" id="KW-0812">Transmembrane</keyword>
<sequence>MTTKLDDHAGDRAPVAAADARRPMGVVGSVILVLLVLNALLTLALEALYLPTYLGSVAFPASAVVAGVVNVLLVAGARSVTRRPAVLGLPVVAWAFGFLVCASAGPGGDILLGSDWRTALLLFGGLLPPLGYLYIQANASLFRHH</sequence>
<comment type="caution">
    <text evidence="2">The sequence shown here is derived from an EMBL/GenBank/DDBJ whole genome shotgun (WGS) entry which is preliminary data.</text>
</comment>
<keyword evidence="1" id="KW-1133">Transmembrane helix</keyword>
<feature type="transmembrane region" description="Helical" evidence="1">
    <location>
        <begin position="118"/>
        <end position="135"/>
    </location>
</feature>
<dbReference type="Proteomes" id="UP000540698">
    <property type="component" value="Unassembled WGS sequence"/>
</dbReference>
<reference evidence="2 3" key="1">
    <citation type="submission" date="2020-04" db="EMBL/GenBank/DDBJ databases">
        <title>MicrobeNet Type strains.</title>
        <authorList>
            <person name="Nicholson A.C."/>
        </authorList>
    </citation>
    <scope>NUCLEOTIDE SEQUENCE [LARGE SCALE GENOMIC DNA]</scope>
    <source>
        <strain evidence="2 3">DSM 44956</strain>
    </source>
</reference>
<evidence type="ECO:0000313" key="2">
    <source>
        <dbReference type="EMBL" id="NKY25315.1"/>
    </source>
</evidence>
<dbReference type="EMBL" id="JAAXOS010000002">
    <property type="protein sequence ID" value="NKY25315.1"/>
    <property type="molecule type" value="Genomic_DNA"/>
</dbReference>
<evidence type="ECO:0000313" key="3">
    <source>
        <dbReference type="Proteomes" id="UP000540698"/>
    </source>
</evidence>
<keyword evidence="1" id="KW-0472">Membrane</keyword>
<proteinExistence type="predicted"/>
<accession>A0A7X6R1I5</accession>
<gene>
    <name evidence="2" type="ORF">HGB38_03570</name>
</gene>
<dbReference type="RefSeq" id="WP_062974548.1">
    <property type="nucleotide sequence ID" value="NZ_JAAXOS010000002.1"/>
</dbReference>
<feature type="transmembrane region" description="Helical" evidence="1">
    <location>
        <begin position="87"/>
        <end position="106"/>
    </location>
</feature>
<organism evidence="2 3">
    <name type="scientific">Nocardia gamkensis</name>
    <dbReference type="NCBI Taxonomy" id="352869"/>
    <lineage>
        <taxon>Bacteria</taxon>
        <taxon>Bacillati</taxon>
        <taxon>Actinomycetota</taxon>
        <taxon>Actinomycetes</taxon>
        <taxon>Mycobacteriales</taxon>
        <taxon>Nocardiaceae</taxon>
        <taxon>Nocardia</taxon>
    </lineage>
</organism>
<dbReference type="AlphaFoldDB" id="A0A7X6R1I5"/>